<keyword evidence="2" id="KW-0223">Dioxygenase</keyword>
<keyword evidence="7" id="KW-1185">Reference proteome</keyword>
<dbReference type="GO" id="GO:0051213">
    <property type="term" value="F:dioxygenase activity"/>
    <property type="evidence" value="ECO:0007669"/>
    <property type="project" value="UniProtKB-KW"/>
</dbReference>
<sequence>MTKSMNAGVQRPAPGTIWHKSGEPLGAASNTASPRPDLSLVPAPRRESHDTRPAAAIGLRHGAQRLADRLIGSFSLVSTGPVLDVRAFDWTATLRRHWGSVHDEALAIVADDGETPLWHQGSGVADALPRCPETMALLHQIPGLESAAFVILPAATHRPMRRGPTKALITCDLGLRVPRCGDVRMRIHDRIVRWAEGETLMFDDSFAHEAWNEANGPRLVLRIRFARPLRGPGSWLARAILHILRRRRGPEIQA</sequence>
<evidence type="ECO:0000256" key="1">
    <source>
        <dbReference type="ARBA" id="ARBA00007730"/>
    </source>
</evidence>
<dbReference type="PANTHER" id="PTHR46332">
    <property type="entry name" value="ASPARTATE BETA-HYDROXYLASE DOMAIN-CONTAINING PROTEIN 2"/>
    <property type="match status" value="1"/>
</dbReference>
<proteinExistence type="inferred from homology"/>
<gene>
    <name evidence="6" type="ORF">SP6_58_00230</name>
</gene>
<dbReference type="InterPro" id="IPR007803">
    <property type="entry name" value="Asp/Arg/Pro-Hydrxlase"/>
</dbReference>
<keyword evidence="3" id="KW-0560">Oxidoreductase</keyword>
<comment type="similarity">
    <text evidence="1">Belongs to the aspartyl/asparaginyl beta-hydroxylase family.</text>
</comment>
<name>A0A0C9NLC6_SPHPI</name>
<dbReference type="PANTHER" id="PTHR46332:SF5">
    <property type="entry name" value="ASPARTATE BETA-HYDROXYLASE DOMAIN CONTAINING 2"/>
    <property type="match status" value="1"/>
</dbReference>
<accession>A0A0C9NLC6</accession>
<evidence type="ECO:0000256" key="2">
    <source>
        <dbReference type="ARBA" id="ARBA00022964"/>
    </source>
</evidence>
<dbReference type="InterPro" id="IPR051821">
    <property type="entry name" value="Asp/Asn_beta-hydroxylase"/>
</dbReference>
<evidence type="ECO:0000313" key="7">
    <source>
        <dbReference type="Proteomes" id="UP000032025"/>
    </source>
</evidence>
<dbReference type="RefSeq" id="WP_007406983.1">
    <property type="nucleotide sequence ID" value="NZ_BBJS01000058.1"/>
</dbReference>
<dbReference type="InterPro" id="IPR027443">
    <property type="entry name" value="IPNS-like_sf"/>
</dbReference>
<evidence type="ECO:0000313" key="6">
    <source>
        <dbReference type="EMBL" id="GAN15468.1"/>
    </source>
</evidence>
<dbReference type="SUPFAM" id="SSF51197">
    <property type="entry name" value="Clavaminate synthase-like"/>
    <property type="match status" value="1"/>
</dbReference>
<evidence type="ECO:0000259" key="5">
    <source>
        <dbReference type="Pfam" id="PF05118"/>
    </source>
</evidence>
<reference evidence="6 7" key="1">
    <citation type="submission" date="2014-08" db="EMBL/GenBank/DDBJ databases">
        <title>Whole genome shotgun sequence of Sphingomonas paucimobilis NBRC 13935.</title>
        <authorList>
            <person name="Hosoyama A."/>
            <person name="Hashimoto M."/>
            <person name="Hosoyama Y."/>
            <person name="Noguchi M."/>
            <person name="Uohara A."/>
            <person name="Ohji S."/>
            <person name="Katano-Makiyama Y."/>
            <person name="Ichikawa N."/>
            <person name="Kimura A."/>
            <person name="Yamazoe A."/>
            <person name="Fujita N."/>
        </authorList>
    </citation>
    <scope>NUCLEOTIDE SEQUENCE [LARGE SCALE GENOMIC DNA]</scope>
    <source>
        <strain evidence="6 7">NBRC 13935</strain>
    </source>
</reference>
<comment type="caution">
    <text evidence="6">The sequence shown here is derived from an EMBL/GenBank/DDBJ whole genome shotgun (WGS) entry which is preliminary data.</text>
</comment>
<protein>
    <submittedName>
        <fullName evidence="6">DNA, contig: SP658</fullName>
    </submittedName>
</protein>
<dbReference type="GeneID" id="78528162"/>
<dbReference type="Gene3D" id="2.60.120.330">
    <property type="entry name" value="B-lactam Antibiotic, Isopenicillin N Synthase, Chain"/>
    <property type="match status" value="1"/>
</dbReference>
<organism evidence="6 7">
    <name type="scientific">Sphingomonas paucimobilis NBRC 13935</name>
    <dbReference type="NCBI Taxonomy" id="1219050"/>
    <lineage>
        <taxon>Bacteria</taxon>
        <taxon>Pseudomonadati</taxon>
        <taxon>Pseudomonadota</taxon>
        <taxon>Alphaproteobacteria</taxon>
        <taxon>Sphingomonadales</taxon>
        <taxon>Sphingomonadaceae</taxon>
        <taxon>Sphingomonas</taxon>
    </lineage>
</organism>
<evidence type="ECO:0000256" key="4">
    <source>
        <dbReference type="SAM" id="MobiDB-lite"/>
    </source>
</evidence>
<dbReference type="AlphaFoldDB" id="A0A0C9NLC6"/>
<dbReference type="Pfam" id="PF05118">
    <property type="entry name" value="Asp_Arg_Hydrox"/>
    <property type="match status" value="1"/>
</dbReference>
<dbReference type="Proteomes" id="UP000032025">
    <property type="component" value="Unassembled WGS sequence"/>
</dbReference>
<feature type="region of interest" description="Disordered" evidence="4">
    <location>
        <begin position="1"/>
        <end position="51"/>
    </location>
</feature>
<dbReference type="GO" id="GO:0016020">
    <property type="term" value="C:membrane"/>
    <property type="evidence" value="ECO:0007669"/>
    <property type="project" value="TreeGrafter"/>
</dbReference>
<feature type="domain" description="Aspartyl/asparaginy/proline hydroxylase" evidence="5">
    <location>
        <begin position="116"/>
        <end position="228"/>
    </location>
</feature>
<dbReference type="EMBL" id="BBJS01000058">
    <property type="protein sequence ID" value="GAN15468.1"/>
    <property type="molecule type" value="Genomic_DNA"/>
</dbReference>
<evidence type="ECO:0000256" key="3">
    <source>
        <dbReference type="ARBA" id="ARBA00023002"/>
    </source>
</evidence>